<evidence type="ECO:0000313" key="3">
    <source>
        <dbReference type="EMBL" id="GEK91430.1"/>
    </source>
</evidence>
<dbReference type="SUPFAM" id="SSF56281">
    <property type="entry name" value="Metallo-hydrolase/oxidoreductase"/>
    <property type="match status" value="1"/>
</dbReference>
<keyword evidence="4" id="KW-1185">Reference proteome</keyword>
<evidence type="ECO:0000259" key="2">
    <source>
        <dbReference type="SMART" id="SM00849"/>
    </source>
</evidence>
<dbReference type="RefSeq" id="WP_146924261.1">
    <property type="nucleotide sequence ID" value="NZ_BJUY01000011.1"/>
</dbReference>
<accession>A0A511ATB5</accession>
<dbReference type="PANTHER" id="PTHR46018:SF4">
    <property type="entry name" value="METALLO-HYDROLASE YHFI-RELATED"/>
    <property type="match status" value="1"/>
</dbReference>
<protein>
    <recommendedName>
        <fullName evidence="2">Metallo-beta-lactamase domain-containing protein</fullName>
    </recommendedName>
</protein>
<dbReference type="SMART" id="SM00849">
    <property type="entry name" value="Lactamase_B"/>
    <property type="match status" value="1"/>
</dbReference>
<dbReference type="InterPro" id="IPR001279">
    <property type="entry name" value="Metallo-B-lactamas"/>
</dbReference>
<name>A0A511ATB5_9LACT</name>
<evidence type="ECO:0000313" key="4">
    <source>
        <dbReference type="Proteomes" id="UP000321662"/>
    </source>
</evidence>
<dbReference type="AlphaFoldDB" id="A0A511ATB5"/>
<comment type="caution">
    <text evidence="3">The sequence shown here is derived from an EMBL/GenBank/DDBJ whole genome shotgun (WGS) entry which is preliminary data.</text>
</comment>
<dbReference type="Proteomes" id="UP000321662">
    <property type="component" value="Unassembled WGS sequence"/>
</dbReference>
<gene>
    <name evidence="3" type="ORF">AKA01nite_10520</name>
</gene>
<dbReference type="OrthoDB" id="9794898at2"/>
<dbReference type="PANTHER" id="PTHR46018">
    <property type="entry name" value="ZINC PHOSPHODIESTERASE ELAC PROTEIN 1"/>
    <property type="match status" value="1"/>
</dbReference>
<dbReference type="InterPro" id="IPR036866">
    <property type="entry name" value="RibonucZ/Hydroxyglut_hydro"/>
</dbReference>
<dbReference type="EMBL" id="BJUY01000011">
    <property type="protein sequence ID" value="GEK91430.1"/>
    <property type="molecule type" value="Genomic_DNA"/>
</dbReference>
<proteinExistence type="predicted"/>
<dbReference type="Gene3D" id="3.60.15.10">
    <property type="entry name" value="Ribonuclease Z/Hydroxyacylglutathione hydrolase-like"/>
    <property type="match status" value="1"/>
</dbReference>
<dbReference type="GO" id="GO:0042781">
    <property type="term" value="F:3'-tRNA processing endoribonuclease activity"/>
    <property type="evidence" value="ECO:0007669"/>
    <property type="project" value="TreeGrafter"/>
</dbReference>
<feature type="domain" description="Metallo-beta-lactamase" evidence="2">
    <location>
        <begin position="18"/>
        <end position="185"/>
    </location>
</feature>
<dbReference type="Pfam" id="PF12706">
    <property type="entry name" value="Lactamase_B_2"/>
    <property type="match status" value="1"/>
</dbReference>
<sequence length="247" mass="27787">MKITILGYYGGYPTKGVGTSAYLIEADAFHLLLDAGSSSLLMLEKYIDPMKLDAVLISHYHHDHVADLGVLQFTRLLKKDQQNEEPEILPIYGHSQDKEYFSKLTLENVSQGIDYTDMSELQIGPFEIEKMKTIHPVPCYAFRVTERKTGKNFVFTADTGFKKDLISFSENTDLLLADSNFYAGKENHHVHMTAGECGKIANEANVKHLVLTHLPQYGDTKQLVKDAKEECPSAKVELAQKEMTLTI</sequence>
<reference evidence="3 4" key="1">
    <citation type="submission" date="2019-07" db="EMBL/GenBank/DDBJ databases">
        <title>Whole genome shotgun sequence of Alkalibacterium kapii NBRC 103247.</title>
        <authorList>
            <person name="Hosoyama A."/>
            <person name="Uohara A."/>
            <person name="Ohji S."/>
            <person name="Ichikawa N."/>
        </authorList>
    </citation>
    <scope>NUCLEOTIDE SEQUENCE [LARGE SCALE GENOMIC DNA]</scope>
    <source>
        <strain evidence="3 4">NBRC 103247</strain>
    </source>
</reference>
<evidence type="ECO:0000256" key="1">
    <source>
        <dbReference type="ARBA" id="ARBA00022833"/>
    </source>
</evidence>
<organism evidence="3 4">
    <name type="scientific">Alkalibacterium kapii</name>
    <dbReference type="NCBI Taxonomy" id="426704"/>
    <lineage>
        <taxon>Bacteria</taxon>
        <taxon>Bacillati</taxon>
        <taxon>Bacillota</taxon>
        <taxon>Bacilli</taxon>
        <taxon>Lactobacillales</taxon>
        <taxon>Carnobacteriaceae</taxon>
        <taxon>Alkalibacterium</taxon>
    </lineage>
</organism>
<keyword evidence="1" id="KW-0862">Zinc</keyword>
<dbReference type="CDD" id="cd07716">
    <property type="entry name" value="RNaseZ_short-form-like_MBL-fold"/>
    <property type="match status" value="1"/>
</dbReference>